<evidence type="ECO:0000256" key="10">
    <source>
        <dbReference type="ARBA" id="ARBA00023180"/>
    </source>
</evidence>
<dbReference type="FunFam" id="2.60.40.420:FF:000046">
    <property type="entry name" value="Multicopper oxidase"/>
    <property type="match status" value="1"/>
</dbReference>
<evidence type="ECO:0000256" key="5">
    <source>
        <dbReference type="ARBA" id="ARBA00022723"/>
    </source>
</evidence>
<reference evidence="16" key="1">
    <citation type="journal article" date="2020" name="Stud. Mycol.">
        <title>101 Dothideomycetes genomes: a test case for predicting lifestyles and emergence of pathogens.</title>
        <authorList>
            <person name="Haridas S."/>
            <person name="Albert R."/>
            <person name="Binder M."/>
            <person name="Bloem J."/>
            <person name="Labutti K."/>
            <person name="Salamov A."/>
            <person name="Andreopoulos B."/>
            <person name="Baker S."/>
            <person name="Barry K."/>
            <person name="Bills G."/>
            <person name="Bluhm B."/>
            <person name="Cannon C."/>
            <person name="Castanera R."/>
            <person name="Culley D."/>
            <person name="Daum C."/>
            <person name="Ezra D."/>
            <person name="Gonzalez J."/>
            <person name="Henrissat B."/>
            <person name="Kuo A."/>
            <person name="Liang C."/>
            <person name="Lipzen A."/>
            <person name="Lutzoni F."/>
            <person name="Magnuson J."/>
            <person name="Mondo S."/>
            <person name="Nolan M."/>
            <person name="Ohm R."/>
            <person name="Pangilinan J."/>
            <person name="Park H.-J."/>
            <person name="Ramirez L."/>
            <person name="Alfaro M."/>
            <person name="Sun H."/>
            <person name="Tritt A."/>
            <person name="Yoshinaga Y."/>
            <person name="Zwiers L.-H."/>
            <person name="Turgeon B."/>
            <person name="Goodwin S."/>
            <person name="Spatafora J."/>
            <person name="Crous P."/>
            <person name="Grigoriev I."/>
        </authorList>
    </citation>
    <scope>NUCLEOTIDE SEQUENCE</scope>
    <source>
        <strain evidence="16">Tuck. ex Michener</strain>
    </source>
</reference>
<dbReference type="EMBL" id="ML991833">
    <property type="protein sequence ID" value="KAF2230951.1"/>
    <property type="molecule type" value="Genomic_DNA"/>
</dbReference>
<evidence type="ECO:0000256" key="9">
    <source>
        <dbReference type="ARBA" id="ARBA00023157"/>
    </source>
</evidence>
<dbReference type="InterPro" id="IPR033138">
    <property type="entry name" value="Cu_oxidase_CS"/>
</dbReference>
<proteinExistence type="inferred from homology"/>
<feature type="domain" description="Plastocyanin-like" evidence="15">
    <location>
        <begin position="111"/>
        <end position="226"/>
    </location>
</feature>
<sequence length="620" mass="67547">MTSSSMAMQMPFDHIMWGENGPAGNHMIKRATTSSASTATILSGSVVPASSSSASPTTPASGSSTTSKAPDSACTNSPLTRSCWGNGFSIATDFDKKWPNTGKTVSYNIEVTNTTCNPDGNGSKLCFLFNNQYPGPTIRANWGDMISVTVKNSLQNNGTSIHWHGIRQLGTTSQDGVNGITECPLAPGDTKTYLFQATQFGTSWYHSHYSAQYGDGLIGQIIIDGPATANYDIDLGAYPINEWYHNNTAFQLEDIANQNLQNHQGPPVPDTILVNGKNKNSAGAGAYDVQTITKGKKYRLRLINSSVDSQIRVSLDNHPFTVITSDFVPIKPFTTNWILLAIGQRYDVVFTANQAPGNYWFRAEVAADCASANSFYGRSVFTYSTVTSATPATTSTTPDSVCQPESVIVPYVSNMVPNTTFLSQVKDLEVDIDQVQVTTNGQNIAVWGINLTAIDIDWRDPTLEYVITGNTSYPQTYNLIEIPDEGTWTYWIIQETAGTPAPIPHPIHLHGHDFYVLGNGTGVFDKAVDTPNLNFVNPTRRDVTFLPGGGWLVIAFPADNPGAWLMHCHIAWHVSEGLGVQFLESKNTIPLPDANWNKTCTNWANYYNGNPVYLKDDSGL</sequence>
<dbReference type="PROSITE" id="PS00080">
    <property type="entry name" value="MULTICOPPER_OXIDASE2"/>
    <property type="match status" value="1"/>
</dbReference>
<keyword evidence="17" id="KW-1185">Reference proteome</keyword>
<feature type="domain" description="Plastocyanin-like" evidence="14">
    <location>
        <begin position="462"/>
        <end position="586"/>
    </location>
</feature>
<dbReference type="PROSITE" id="PS00079">
    <property type="entry name" value="MULTICOPPER_OXIDASE1"/>
    <property type="match status" value="1"/>
</dbReference>
<organism evidence="16 17">
    <name type="scientific">Viridothelium virens</name>
    <name type="common">Speckled blister lichen</name>
    <name type="synonym">Trypethelium virens</name>
    <dbReference type="NCBI Taxonomy" id="1048519"/>
    <lineage>
        <taxon>Eukaryota</taxon>
        <taxon>Fungi</taxon>
        <taxon>Dikarya</taxon>
        <taxon>Ascomycota</taxon>
        <taxon>Pezizomycotina</taxon>
        <taxon>Dothideomycetes</taxon>
        <taxon>Dothideomycetes incertae sedis</taxon>
        <taxon>Trypetheliales</taxon>
        <taxon>Trypetheliaceae</taxon>
        <taxon>Viridothelium</taxon>
    </lineage>
</organism>
<comment type="similarity">
    <text evidence="3">Belongs to the multicopper oxidase family.</text>
</comment>
<feature type="domain" description="Plastocyanin-like" evidence="13">
    <location>
        <begin position="240"/>
        <end position="383"/>
    </location>
</feature>
<dbReference type="CDD" id="cd13880">
    <property type="entry name" value="CuRO_2_MaLCC_like"/>
    <property type="match status" value="1"/>
</dbReference>
<dbReference type="InterPro" id="IPR008972">
    <property type="entry name" value="Cupredoxin"/>
</dbReference>
<dbReference type="Gene3D" id="2.60.40.420">
    <property type="entry name" value="Cupredoxins - blue copper proteins"/>
    <property type="match status" value="3"/>
</dbReference>
<dbReference type="InterPro" id="IPR011707">
    <property type="entry name" value="Cu-oxidase-like_N"/>
</dbReference>
<evidence type="ECO:0000256" key="7">
    <source>
        <dbReference type="ARBA" id="ARBA00023002"/>
    </source>
</evidence>
<keyword evidence="9" id="KW-1015">Disulfide bond</keyword>
<dbReference type="Pfam" id="PF07732">
    <property type="entry name" value="Cu-oxidase_3"/>
    <property type="match status" value="1"/>
</dbReference>
<keyword evidence="6" id="KW-0732">Signal</keyword>
<dbReference type="GO" id="GO:0005507">
    <property type="term" value="F:copper ion binding"/>
    <property type="evidence" value="ECO:0007669"/>
    <property type="project" value="InterPro"/>
</dbReference>
<dbReference type="SUPFAM" id="SSF49503">
    <property type="entry name" value="Cupredoxins"/>
    <property type="match status" value="3"/>
</dbReference>
<dbReference type="GO" id="GO:0052716">
    <property type="term" value="F:hydroquinone:oxygen oxidoreductase activity"/>
    <property type="evidence" value="ECO:0007669"/>
    <property type="project" value="UniProtKB-EC"/>
</dbReference>
<keyword evidence="7" id="KW-0560">Oxidoreductase</keyword>
<evidence type="ECO:0000313" key="16">
    <source>
        <dbReference type="EMBL" id="KAF2230951.1"/>
    </source>
</evidence>
<evidence type="ECO:0000256" key="8">
    <source>
        <dbReference type="ARBA" id="ARBA00023008"/>
    </source>
</evidence>
<keyword evidence="10" id="KW-0325">Glycoprotein</keyword>
<dbReference type="FunFam" id="2.60.40.420:FF:000045">
    <property type="entry name" value="Laccase 2"/>
    <property type="match status" value="1"/>
</dbReference>
<dbReference type="InterPro" id="IPR002355">
    <property type="entry name" value="Cu_oxidase_Cu_BS"/>
</dbReference>
<comment type="cofactor">
    <cofactor evidence="2">
        <name>Cu cation</name>
        <dbReference type="ChEBI" id="CHEBI:23378"/>
    </cofactor>
</comment>
<evidence type="ECO:0000259" key="14">
    <source>
        <dbReference type="Pfam" id="PF07731"/>
    </source>
</evidence>
<evidence type="ECO:0000256" key="3">
    <source>
        <dbReference type="ARBA" id="ARBA00010609"/>
    </source>
</evidence>
<evidence type="ECO:0000256" key="12">
    <source>
        <dbReference type="SAM" id="MobiDB-lite"/>
    </source>
</evidence>
<dbReference type="CDD" id="cd13901">
    <property type="entry name" value="CuRO_3_MaLCC_like"/>
    <property type="match status" value="1"/>
</dbReference>
<feature type="region of interest" description="Disordered" evidence="12">
    <location>
        <begin position="45"/>
        <end position="76"/>
    </location>
</feature>
<dbReference type="AlphaFoldDB" id="A0A6A6GZC7"/>
<evidence type="ECO:0000259" key="15">
    <source>
        <dbReference type="Pfam" id="PF07732"/>
    </source>
</evidence>
<evidence type="ECO:0000256" key="11">
    <source>
        <dbReference type="ARBA" id="ARBA00023185"/>
    </source>
</evidence>
<dbReference type="FunFam" id="2.60.40.420:FF:000021">
    <property type="entry name" value="Extracellular dihydrogeodin oxidase/laccase"/>
    <property type="match status" value="1"/>
</dbReference>
<keyword evidence="8" id="KW-0186">Copper</keyword>
<keyword evidence="5" id="KW-0479">Metal-binding</keyword>
<evidence type="ECO:0000256" key="1">
    <source>
        <dbReference type="ARBA" id="ARBA00000349"/>
    </source>
</evidence>
<evidence type="ECO:0000256" key="6">
    <source>
        <dbReference type="ARBA" id="ARBA00022729"/>
    </source>
</evidence>
<evidence type="ECO:0000313" key="17">
    <source>
        <dbReference type="Proteomes" id="UP000800092"/>
    </source>
</evidence>
<dbReference type="InterPro" id="IPR045087">
    <property type="entry name" value="Cu-oxidase_fam"/>
</dbReference>
<dbReference type="Pfam" id="PF00394">
    <property type="entry name" value="Cu-oxidase"/>
    <property type="match status" value="1"/>
</dbReference>
<keyword evidence="11" id="KW-0439">Lignin degradation</keyword>
<dbReference type="PANTHER" id="PTHR11709:SF87">
    <property type="entry name" value="LACCASE"/>
    <property type="match status" value="1"/>
</dbReference>
<dbReference type="CDD" id="cd13854">
    <property type="entry name" value="CuRO_1_MaLCC_like"/>
    <property type="match status" value="1"/>
</dbReference>
<dbReference type="PANTHER" id="PTHR11709">
    <property type="entry name" value="MULTI-COPPER OXIDASE"/>
    <property type="match status" value="1"/>
</dbReference>
<name>A0A6A6GZC7_VIRVR</name>
<gene>
    <name evidence="16" type="ORF">EV356DRAFT_507900</name>
</gene>
<dbReference type="EC" id="1.10.3.2" evidence="4"/>
<evidence type="ECO:0000256" key="2">
    <source>
        <dbReference type="ARBA" id="ARBA00001935"/>
    </source>
</evidence>
<feature type="compositionally biased region" description="Low complexity" evidence="12">
    <location>
        <begin position="45"/>
        <end position="70"/>
    </location>
</feature>
<dbReference type="Proteomes" id="UP000800092">
    <property type="component" value="Unassembled WGS sequence"/>
</dbReference>
<dbReference type="InterPro" id="IPR001117">
    <property type="entry name" value="Cu-oxidase_2nd"/>
</dbReference>
<dbReference type="OrthoDB" id="2121828at2759"/>
<comment type="catalytic activity">
    <reaction evidence="1">
        <text>4 hydroquinone + O2 = 4 benzosemiquinone + 2 H2O</text>
        <dbReference type="Rhea" id="RHEA:11276"/>
        <dbReference type="ChEBI" id="CHEBI:15377"/>
        <dbReference type="ChEBI" id="CHEBI:15379"/>
        <dbReference type="ChEBI" id="CHEBI:17594"/>
        <dbReference type="ChEBI" id="CHEBI:17977"/>
        <dbReference type="EC" id="1.10.3.2"/>
    </reaction>
</comment>
<accession>A0A6A6GZC7</accession>
<dbReference type="InterPro" id="IPR011706">
    <property type="entry name" value="Cu-oxidase_C"/>
</dbReference>
<protein>
    <recommendedName>
        <fullName evidence="4">laccase</fullName>
        <ecNumber evidence="4">1.10.3.2</ecNumber>
    </recommendedName>
</protein>
<dbReference type="GO" id="GO:0046274">
    <property type="term" value="P:lignin catabolic process"/>
    <property type="evidence" value="ECO:0007669"/>
    <property type="project" value="UniProtKB-KW"/>
</dbReference>
<evidence type="ECO:0000256" key="4">
    <source>
        <dbReference type="ARBA" id="ARBA00012297"/>
    </source>
</evidence>
<dbReference type="Pfam" id="PF07731">
    <property type="entry name" value="Cu-oxidase_2"/>
    <property type="match status" value="1"/>
</dbReference>
<evidence type="ECO:0000259" key="13">
    <source>
        <dbReference type="Pfam" id="PF00394"/>
    </source>
</evidence>